<name>A0A510PIS5_MICAE</name>
<evidence type="ECO:0000313" key="14">
    <source>
        <dbReference type="Proteomes" id="UP000321223"/>
    </source>
</evidence>
<organism evidence="13 14">
    <name type="scientific">Microcystis aeruginosa 11-30S32</name>
    <dbReference type="NCBI Taxonomy" id="2358142"/>
    <lineage>
        <taxon>Bacteria</taxon>
        <taxon>Bacillati</taxon>
        <taxon>Cyanobacteriota</taxon>
        <taxon>Cyanophyceae</taxon>
        <taxon>Oscillatoriophycideae</taxon>
        <taxon>Chroococcales</taxon>
        <taxon>Microcystaceae</taxon>
        <taxon>Microcystis</taxon>
    </lineage>
</organism>
<gene>
    <name evidence="13" type="ORF">MAE30S32_19950</name>
</gene>
<dbReference type="EMBL" id="BHVU01000102">
    <property type="protein sequence ID" value="GCA93343.1"/>
    <property type="molecule type" value="Genomic_DNA"/>
</dbReference>
<evidence type="ECO:0000256" key="6">
    <source>
        <dbReference type="ARBA" id="ARBA00022723"/>
    </source>
</evidence>
<dbReference type="InterPro" id="IPR036854">
    <property type="entry name" value="Photo_II_D1/D2_sf"/>
</dbReference>
<dbReference type="Proteomes" id="UP000321223">
    <property type="component" value="Unassembled WGS sequence"/>
</dbReference>
<evidence type="ECO:0000256" key="11">
    <source>
        <dbReference type="ARBA" id="ARBA00023136"/>
    </source>
</evidence>
<evidence type="ECO:0000256" key="3">
    <source>
        <dbReference type="ARBA" id="ARBA00022494"/>
    </source>
</evidence>
<comment type="similarity">
    <text evidence="2">Belongs to the reaction center PufL/M/PsbA/D family.</text>
</comment>
<keyword evidence="9" id="KW-0157">Chromophore</keyword>
<dbReference type="InterPro" id="IPR055266">
    <property type="entry name" value="D1/D2"/>
</dbReference>
<feature type="transmembrane region" description="Helical" evidence="12">
    <location>
        <begin position="69"/>
        <end position="94"/>
    </location>
</feature>
<evidence type="ECO:0000256" key="5">
    <source>
        <dbReference type="ARBA" id="ARBA00022692"/>
    </source>
</evidence>
<keyword evidence="11 12" id="KW-0472">Membrane</keyword>
<dbReference type="PANTHER" id="PTHR33149">
    <property type="entry name" value="PHOTOSYSTEM II PROTEIN D1"/>
    <property type="match status" value="1"/>
</dbReference>
<keyword evidence="4" id="KW-0602">Photosynthesis</keyword>
<proteinExistence type="inferred from homology"/>
<evidence type="ECO:0000256" key="9">
    <source>
        <dbReference type="ARBA" id="ARBA00022991"/>
    </source>
</evidence>
<evidence type="ECO:0000256" key="12">
    <source>
        <dbReference type="SAM" id="Phobius"/>
    </source>
</evidence>
<keyword evidence="10" id="KW-0560">Oxidoreductase</keyword>
<comment type="caution">
    <text evidence="13">The sequence shown here is derived from an EMBL/GenBank/DDBJ whole genome shotgun (WGS) entry which is preliminary data.</text>
</comment>
<evidence type="ECO:0000256" key="7">
    <source>
        <dbReference type="ARBA" id="ARBA00022842"/>
    </source>
</evidence>
<evidence type="ECO:0000256" key="2">
    <source>
        <dbReference type="ARBA" id="ARBA00008204"/>
    </source>
</evidence>
<reference evidence="13 14" key="1">
    <citation type="journal article" date="2019" name="Appl. Environ. Microbiol.">
        <title>Co-occurrence of broad and narrow host-range viruses infecting the toxic bloom-forming cyanobacterium Microcystis aeruginosa.</title>
        <authorList>
            <person name="Morimoto D."/>
            <person name="Tominaga K."/>
            <person name="Nishimura Y."/>
            <person name="Yoshida N."/>
            <person name="Kimura S."/>
            <person name="Sako Y."/>
            <person name="Yoshida T."/>
        </authorList>
    </citation>
    <scope>NUCLEOTIDE SEQUENCE [LARGE SCALE GENOMIC DNA]</scope>
    <source>
        <strain evidence="13 14">11-30S32</strain>
    </source>
</reference>
<keyword evidence="3" id="KW-0148">Chlorophyll</keyword>
<dbReference type="GO" id="GO:0031676">
    <property type="term" value="C:plasma membrane-derived thylakoid membrane"/>
    <property type="evidence" value="ECO:0007669"/>
    <property type="project" value="UniProtKB-SubCell"/>
</dbReference>
<dbReference type="GO" id="GO:0016491">
    <property type="term" value="F:oxidoreductase activity"/>
    <property type="evidence" value="ECO:0007669"/>
    <property type="project" value="UniProtKB-KW"/>
</dbReference>
<dbReference type="GO" id="GO:0016168">
    <property type="term" value="F:chlorophyll binding"/>
    <property type="evidence" value="ECO:0007669"/>
    <property type="project" value="UniProtKB-KW"/>
</dbReference>
<evidence type="ECO:0000256" key="4">
    <source>
        <dbReference type="ARBA" id="ARBA00022531"/>
    </source>
</evidence>
<evidence type="ECO:0000256" key="1">
    <source>
        <dbReference type="ARBA" id="ARBA00004636"/>
    </source>
</evidence>
<sequence length="155" mass="17372">MMGVAGILGGALLCAIHGATVENTLFEDGEGSNTFRAFEPTQAEETYSMVTANRFWSQIFGIAFSNKRWLHFFMLFVPVTGLWMSAVGVVGLALNLRAYDFVSQELRAAEDPEFETFYTKNILLNEGLRAWMAPQDQPHENFIFPEEVLPRGNAL</sequence>
<dbReference type="FunFam" id="1.20.85.10:FF:000003">
    <property type="entry name" value="Photosystem II D2 protein, putative"/>
    <property type="match status" value="1"/>
</dbReference>
<dbReference type="SUPFAM" id="SSF81483">
    <property type="entry name" value="Bacterial photosystem II reaction centre, L and M subunits"/>
    <property type="match status" value="1"/>
</dbReference>
<keyword evidence="7" id="KW-0460">Magnesium</keyword>
<keyword evidence="5 12" id="KW-0812">Transmembrane</keyword>
<dbReference type="PANTHER" id="PTHR33149:SF12">
    <property type="entry name" value="PHOTOSYSTEM II D2 PROTEIN"/>
    <property type="match status" value="1"/>
</dbReference>
<accession>A0A510PIS5</accession>
<dbReference type="Pfam" id="PF00124">
    <property type="entry name" value="Photo_RC"/>
    <property type="match status" value="1"/>
</dbReference>
<keyword evidence="8 12" id="KW-1133">Transmembrane helix</keyword>
<dbReference type="AlphaFoldDB" id="A0A510PIS5"/>
<dbReference type="Gene3D" id="1.20.85.10">
    <property type="entry name" value="Photosystem II protein D1-like"/>
    <property type="match status" value="1"/>
</dbReference>
<evidence type="ECO:0000256" key="8">
    <source>
        <dbReference type="ARBA" id="ARBA00022989"/>
    </source>
</evidence>
<protein>
    <submittedName>
        <fullName evidence="13">Photosystem II D2 protein</fullName>
    </submittedName>
</protein>
<evidence type="ECO:0000256" key="10">
    <source>
        <dbReference type="ARBA" id="ARBA00023002"/>
    </source>
</evidence>
<keyword evidence="6" id="KW-0479">Metal-binding</keyword>
<dbReference type="GO" id="GO:0009523">
    <property type="term" value="C:photosystem II"/>
    <property type="evidence" value="ECO:0007669"/>
    <property type="project" value="TreeGrafter"/>
</dbReference>
<dbReference type="GO" id="GO:0009772">
    <property type="term" value="P:photosynthetic electron transport in photosystem II"/>
    <property type="evidence" value="ECO:0007669"/>
    <property type="project" value="InterPro"/>
</dbReference>
<dbReference type="InterPro" id="IPR000484">
    <property type="entry name" value="Photo_RC_L/M"/>
</dbReference>
<comment type="subcellular location">
    <subcellularLocation>
        <location evidence="1">Cellular thylakoid membrane</location>
        <topology evidence="1">Multi-pass membrane protein</topology>
    </subcellularLocation>
</comment>
<dbReference type="GO" id="GO:0046872">
    <property type="term" value="F:metal ion binding"/>
    <property type="evidence" value="ECO:0007669"/>
    <property type="project" value="UniProtKB-KW"/>
</dbReference>
<evidence type="ECO:0000313" key="13">
    <source>
        <dbReference type="EMBL" id="GCA93343.1"/>
    </source>
</evidence>